<keyword evidence="7" id="KW-1185">Reference proteome</keyword>
<evidence type="ECO:0000256" key="3">
    <source>
        <dbReference type="ARBA" id="ARBA00022989"/>
    </source>
</evidence>
<feature type="region of interest" description="Disordered" evidence="5">
    <location>
        <begin position="173"/>
        <end position="196"/>
    </location>
</feature>
<name>A0AAD9VI60_9HYME</name>
<sequence>MLLLYFVTKKLSNRNSRPKLQHRKKIKDAFITADRRFIHFHLDNSAARAMLVVLADYDDKFPVTCVKATEIEYNYSVNKWECPSQIVARCRPPIRSMREIAKYDNNMSFDFIPSMISRKVRKNDSRETGFNCNVCNDTTSNCSACDCTDCESSTDDSRSTSLLNDHSISHDAVPKISSRSLSSDETRKDNSDVKEDRNNVKDIEEIINESTQVSMIILLGNETNTVTCLAHLLGSISSKALGGDNYLTLNARNIGNDHGEIIDKLKAEIRINRVVIVEDLLTISSEAIKVFHSLCDKENPLISKAIYIITVVSNGYEGSHGDKFVEDRLTTEFSKAIDLDILNPLITRIMDGPIISVLPESSMKEKKTVNECLFF</sequence>
<reference evidence="6" key="1">
    <citation type="submission" date="2021-08" db="EMBL/GenBank/DDBJ databases">
        <authorList>
            <person name="Misof B."/>
            <person name="Oliver O."/>
            <person name="Podsiadlowski L."/>
            <person name="Donath A."/>
            <person name="Peters R."/>
            <person name="Mayer C."/>
            <person name="Rust J."/>
            <person name="Gunkel S."/>
            <person name="Lesny P."/>
            <person name="Martin S."/>
            <person name="Oeyen J.P."/>
            <person name="Petersen M."/>
            <person name="Panagiotis P."/>
            <person name="Wilbrandt J."/>
            <person name="Tanja T."/>
        </authorList>
    </citation>
    <scope>NUCLEOTIDE SEQUENCE</scope>
    <source>
        <strain evidence="6">GBR_01_08_01A</strain>
        <tissue evidence="6">Thorax + abdomen</tissue>
    </source>
</reference>
<evidence type="ECO:0000256" key="2">
    <source>
        <dbReference type="ARBA" id="ARBA00022692"/>
    </source>
</evidence>
<reference evidence="6" key="2">
    <citation type="journal article" date="2023" name="Commun. Biol.">
        <title>Intrasexual cuticular hydrocarbon dimorphism in a wasp sheds light on hydrocarbon biosynthesis genes in Hymenoptera.</title>
        <authorList>
            <person name="Moris V.C."/>
            <person name="Podsiadlowski L."/>
            <person name="Martin S."/>
            <person name="Oeyen J.P."/>
            <person name="Donath A."/>
            <person name="Petersen M."/>
            <person name="Wilbrandt J."/>
            <person name="Misof B."/>
            <person name="Liedtke D."/>
            <person name="Thamm M."/>
            <person name="Scheiner R."/>
            <person name="Schmitt T."/>
            <person name="Niehuis O."/>
        </authorList>
    </citation>
    <scope>NUCLEOTIDE SEQUENCE</scope>
    <source>
        <strain evidence="6">GBR_01_08_01A</strain>
    </source>
</reference>
<dbReference type="EMBL" id="JAIFRP010004413">
    <property type="protein sequence ID" value="KAK2575449.1"/>
    <property type="molecule type" value="Genomic_DNA"/>
</dbReference>
<evidence type="ECO:0000256" key="4">
    <source>
        <dbReference type="ARBA" id="ARBA00023136"/>
    </source>
</evidence>
<evidence type="ECO:0000256" key="1">
    <source>
        <dbReference type="ARBA" id="ARBA00004370"/>
    </source>
</evidence>
<comment type="subcellular location">
    <subcellularLocation>
        <location evidence="1">Membrane</location>
    </subcellularLocation>
</comment>
<dbReference type="GO" id="GO:0016020">
    <property type="term" value="C:membrane"/>
    <property type="evidence" value="ECO:0007669"/>
    <property type="project" value="UniProtKB-SubCell"/>
</dbReference>
<dbReference type="InterPro" id="IPR038599">
    <property type="entry name" value="LAP1C-like_C_sf"/>
</dbReference>
<protein>
    <submittedName>
        <fullName evidence="6">Uncharacterized protein</fullName>
    </submittedName>
</protein>
<dbReference type="Gene3D" id="3.40.50.12190">
    <property type="match status" value="1"/>
</dbReference>
<evidence type="ECO:0000313" key="6">
    <source>
        <dbReference type="EMBL" id="KAK2575449.1"/>
    </source>
</evidence>
<keyword evidence="4" id="KW-0472">Membrane</keyword>
<feature type="compositionally biased region" description="Basic and acidic residues" evidence="5">
    <location>
        <begin position="182"/>
        <end position="196"/>
    </location>
</feature>
<keyword evidence="3" id="KW-1133">Transmembrane helix</keyword>
<dbReference type="Proteomes" id="UP001258017">
    <property type="component" value="Unassembled WGS sequence"/>
</dbReference>
<accession>A0AAD9VI60</accession>
<comment type="caution">
    <text evidence="6">The sequence shown here is derived from an EMBL/GenBank/DDBJ whole genome shotgun (WGS) entry which is preliminary data.</text>
</comment>
<keyword evidence="2" id="KW-0812">Transmembrane</keyword>
<gene>
    <name evidence="6" type="ORF">KPH14_011184</name>
</gene>
<dbReference type="AlphaFoldDB" id="A0AAD9VI60"/>
<organism evidence="6 7">
    <name type="scientific">Odynerus spinipes</name>
    <dbReference type="NCBI Taxonomy" id="1348599"/>
    <lineage>
        <taxon>Eukaryota</taxon>
        <taxon>Metazoa</taxon>
        <taxon>Ecdysozoa</taxon>
        <taxon>Arthropoda</taxon>
        <taxon>Hexapoda</taxon>
        <taxon>Insecta</taxon>
        <taxon>Pterygota</taxon>
        <taxon>Neoptera</taxon>
        <taxon>Endopterygota</taxon>
        <taxon>Hymenoptera</taxon>
        <taxon>Apocrita</taxon>
        <taxon>Aculeata</taxon>
        <taxon>Vespoidea</taxon>
        <taxon>Vespidae</taxon>
        <taxon>Eumeninae</taxon>
        <taxon>Odynerus</taxon>
    </lineage>
</organism>
<proteinExistence type="predicted"/>
<evidence type="ECO:0000313" key="7">
    <source>
        <dbReference type="Proteomes" id="UP001258017"/>
    </source>
</evidence>
<evidence type="ECO:0000256" key="5">
    <source>
        <dbReference type="SAM" id="MobiDB-lite"/>
    </source>
</evidence>